<dbReference type="Proteomes" id="UP000198430">
    <property type="component" value="Unassembled WGS sequence"/>
</dbReference>
<dbReference type="Pfam" id="PF00480">
    <property type="entry name" value="ROK"/>
    <property type="match status" value="1"/>
</dbReference>
<dbReference type="EMBL" id="BCMI01000002">
    <property type="protein sequence ID" value="GAX05018.1"/>
    <property type="molecule type" value="Genomic_DNA"/>
</dbReference>
<evidence type="ECO:0000256" key="1">
    <source>
        <dbReference type="ARBA" id="ARBA00002486"/>
    </source>
</evidence>
<dbReference type="Gene3D" id="3.30.420.40">
    <property type="match status" value="2"/>
</dbReference>
<gene>
    <name evidence="5" type="primary">xylR_1</name>
    <name evidence="5" type="ORF">IWT140_00692</name>
    <name evidence="6" type="ORF">IWT25_00320</name>
</gene>
<dbReference type="EMBL" id="BCMH01000003">
    <property type="protein sequence ID" value="GAX03094.1"/>
    <property type="molecule type" value="Genomic_DNA"/>
</dbReference>
<evidence type="ECO:0000313" key="7">
    <source>
        <dbReference type="Proteomes" id="UP000198414"/>
    </source>
</evidence>
<dbReference type="PANTHER" id="PTHR18964:SF149">
    <property type="entry name" value="BIFUNCTIONAL UDP-N-ACETYLGLUCOSAMINE 2-EPIMERASE_N-ACETYLMANNOSAMINE KINASE"/>
    <property type="match status" value="1"/>
</dbReference>
<dbReference type="SUPFAM" id="SSF53067">
    <property type="entry name" value="Actin-like ATPase domain"/>
    <property type="match status" value="1"/>
</dbReference>
<dbReference type="InterPro" id="IPR000835">
    <property type="entry name" value="HTH_MarR-typ"/>
</dbReference>
<keyword evidence="8" id="KW-1185">Reference proteome</keyword>
<comment type="function">
    <text evidence="1">Transcriptional repressor of xylose-utilizing enzymes.</text>
</comment>
<dbReference type="SUPFAM" id="SSF46785">
    <property type="entry name" value="Winged helix' DNA-binding domain"/>
    <property type="match status" value="1"/>
</dbReference>
<reference evidence="7 8" key="1">
    <citation type="submission" date="2015-11" db="EMBL/GenBank/DDBJ databases">
        <title>Draft genome sequences of new species of the genus Lactobacillus isolated from orchardgrass silage.</title>
        <authorList>
            <person name="Tohno M."/>
            <person name="Tanizawa Y."/>
            <person name="Arita M."/>
        </authorList>
    </citation>
    <scope>NUCLEOTIDE SEQUENCE [LARGE SCALE GENOMIC DNA]</scope>
    <source>
        <strain evidence="5 8">IWT140</strain>
        <strain evidence="6 7">IWT25</strain>
    </source>
</reference>
<evidence type="ECO:0000313" key="5">
    <source>
        <dbReference type="EMBL" id="GAX03094.1"/>
    </source>
</evidence>
<evidence type="ECO:0000313" key="8">
    <source>
        <dbReference type="Proteomes" id="UP000198430"/>
    </source>
</evidence>
<dbReference type="Proteomes" id="UP000198414">
    <property type="component" value="Unassembled WGS sequence"/>
</dbReference>
<name>A0A1Z5IMW7_9LACO</name>
<proteinExistence type="inferred from homology"/>
<dbReference type="InterPro" id="IPR000600">
    <property type="entry name" value="ROK"/>
</dbReference>
<dbReference type="InterPro" id="IPR036388">
    <property type="entry name" value="WH-like_DNA-bd_sf"/>
</dbReference>
<feature type="domain" description="HTH marR-type" evidence="4">
    <location>
        <begin position="26"/>
        <end position="60"/>
    </location>
</feature>
<comment type="caution">
    <text evidence="5">The sequence shown here is derived from an EMBL/GenBank/DDBJ whole genome shotgun (WGS) entry which is preliminary data.</text>
</comment>
<dbReference type="GO" id="GO:0003700">
    <property type="term" value="F:DNA-binding transcription factor activity"/>
    <property type="evidence" value="ECO:0007669"/>
    <property type="project" value="InterPro"/>
</dbReference>
<keyword evidence="3" id="KW-0859">Xylose metabolism</keyword>
<accession>A0A1Z5IMW7</accession>
<keyword evidence="3" id="KW-0119">Carbohydrate metabolism</keyword>
<organism evidence="5 8">
    <name type="scientific">Secundilactobacillus pentosiphilus</name>
    <dbReference type="NCBI Taxonomy" id="1714682"/>
    <lineage>
        <taxon>Bacteria</taxon>
        <taxon>Bacillati</taxon>
        <taxon>Bacillota</taxon>
        <taxon>Bacilli</taxon>
        <taxon>Lactobacillales</taxon>
        <taxon>Lactobacillaceae</taxon>
        <taxon>Secundilactobacillus</taxon>
    </lineage>
</organism>
<dbReference type="AlphaFoldDB" id="A0A1Z5IMW7"/>
<evidence type="ECO:0000313" key="6">
    <source>
        <dbReference type="EMBL" id="GAX05018.1"/>
    </source>
</evidence>
<sequence length="380" mass="42489">MTLRGDERMKRDNSRPSGHYRAMYKLIYESGKISKQDIAKKMDLSLPTVTQTLHQLMEDEQIVTDGKFSSSVGRRAVVYSPNNEKAYAVGLELFANHVTATLVNVLYEDLGSATINLPFTIELGYFQQLGNWVRDFIKAQKIPLDKVAGVGIGIQGLISSDGKTVLYGKILNCTGLTSGQFERAFGIPVTLFHDADCVALAEQTQSKNHEDATYLSIGEHLGTAIVINDRIYTGAKGRSGTMEHITLNSQNGHLCYCGRRGCIETYSSLSALLKRDENIQSFMDHLAQQDQETVQRWRNYLTNLAEVINNLHMFVDNRLVIAGELVKFLDDHAVEFINDRIKKITAFPEDEPYVERGTVQSRAVSYGATLQIIKTVLDNI</sequence>
<protein>
    <submittedName>
        <fullName evidence="5">Xylose repressor</fullName>
    </submittedName>
</protein>
<dbReference type="InterPro" id="IPR036390">
    <property type="entry name" value="WH_DNA-bd_sf"/>
</dbReference>
<evidence type="ECO:0000259" key="4">
    <source>
        <dbReference type="Pfam" id="PF01047"/>
    </source>
</evidence>
<dbReference type="Pfam" id="PF01047">
    <property type="entry name" value="MarR"/>
    <property type="match status" value="1"/>
</dbReference>
<accession>A0A1Z5ITR9</accession>
<dbReference type="PANTHER" id="PTHR18964">
    <property type="entry name" value="ROK (REPRESSOR, ORF, KINASE) FAMILY"/>
    <property type="match status" value="1"/>
</dbReference>
<dbReference type="InterPro" id="IPR043129">
    <property type="entry name" value="ATPase_NBD"/>
</dbReference>
<dbReference type="OrthoDB" id="9796533at2"/>
<comment type="similarity">
    <text evidence="2">Belongs to the ROK (NagC/XylR) family.</text>
</comment>
<evidence type="ECO:0000256" key="3">
    <source>
        <dbReference type="ARBA" id="ARBA00022629"/>
    </source>
</evidence>
<dbReference type="GO" id="GO:0042732">
    <property type="term" value="P:D-xylose metabolic process"/>
    <property type="evidence" value="ECO:0007669"/>
    <property type="project" value="UniProtKB-KW"/>
</dbReference>
<evidence type="ECO:0000256" key="2">
    <source>
        <dbReference type="ARBA" id="ARBA00006479"/>
    </source>
</evidence>
<dbReference type="Gene3D" id="1.10.10.10">
    <property type="entry name" value="Winged helix-like DNA-binding domain superfamily/Winged helix DNA-binding domain"/>
    <property type="match status" value="1"/>
</dbReference>